<dbReference type="SUPFAM" id="SSF52540">
    <property type="entry name" value="P-loop containing nucleoside triphosphate hydrolases"/>
    <property type="match status" value="1"/>
</dbReference>
<dbReference type="Pfam" id="PF01695">
    <property type="entry name" value="IstB_IS21"/>
    <property type="match status" value="1"/>
</dbReference>
<organism evidence="5 6">
    <name type="scientific">Siminovitchia sediminis</name>
    <dbReference type="NCBI Taxonomy" id="1274353"/>
    <lineage>
        <taxon>Bacteria</taxon>
        <taxon>Bacillati</taxon>
        <taxon>Bacillota</taxon>
        <taxon>Bacilli</taxon>
        <taxon>Bacillales</taxon>
        <taxon>Bacillaceae</taxon>
        <taxon>Siminovitchia</taxon>
    </lineage>
</organism>
<comment type="caution">
    <text evidence="5">The sequence shown here is derived from an EMBL/GenBank/DDBJ whole genome shotgun (WGS) entry which is preliminary data.</text>
</comment>
<sequence length="267" mass="30152">MMLALDDLHDRCLDLGWKSVAQDLDAILEQASAKSITYAEFLSTILHHEENAKKEASWNRRIKKARFPFVKTLTEFDFTAQPGVSEKRIRDLVSRSFYRDGHNVILLGPPGVGKTHLAIAIALEIIDQGQTALFVRADDFIESAREAAENNQIKKFLRQYARPTVLIIDEIGYAPFDPTSAQILFQIVSKRYEEGSLIITSNKSYSEWGDMLGSPVLATAILDRLLHHSSVFNIRGDSYRLKEKIQAGVIPQRADWGDGDEQKQHVL</sequence>
<protein>
    <submittedName>
        <fullName evidence="5">IS21-like element helper ATPase IstB</fullName>
    </submittedName>
</protein>
<dbReference type="NCBIfam" id="NF038214">
    <property type="entry name" value="IS21_help_AAA"/>
    <property type="match status" value="1"/>
</dbReference>
<dbReference type="InterPro" id="IPR002611">
    <property type="entry name" value="IstB_ATP-bd"/>
</dbReference>
<dbReference type="InterPro" id="IPR047661">
    <property type="entry name" value="IstB"/>
</dbReference>
<dbReference type="Gene3D" id="3.40.50.300">
    <property type="entry name" value="P-loop containing nucleotide triphosphate hydrolases"/>
    <property type="match status" value="1"/>
</dbReference>
<reference evidence="6" key="1">
    <citation type="journal article" date="2019" name="Int. J. Syst. Evol. Microbiol.">
        <title>The Global Catalogue of Microorganisms (GCM) 10K type strain sequencing project: providing services to taxonomists for standard genome sequencing and annotation.</title>
        <authorList>
            <consortium name="The Broad Institute Genomics Platform"/>
            <consortium name="The Broad Institute Genome Sequencing Center for Infectious Disease"/>
            <person name="Wu L."/>
            <person name="Ma J."/>
        </authorList>
    </citation>
    <scope>NUCLEOTIDE SEQUENCE [LARGE SCALE GENOMIC DNA]</scope>
    <source>
        <strain evidence="6">CGMCC 1.12295</strain>
    </source>
</reference>
<dbReference type="PIRSF" id="PIRSF003073">
    <property type="entry name" value="DNAC_TnpB_IstB"/>
    <property type="match status" value="1"/>
</dbReference>
<proteinExistence type="inferred from homology"/>
<dbReference type="SMART" id="SM00382">
    <property type="entry name" value="AAA"/>
    <property type="match status" value="1"/>
</dbReference>
<evidence type="ECO:0000256" key="1">
    <source>
        <dbReference type="ARBA" id="ARBA00008059"/>
    </source>
</evidence>
<evidence type="ECO:0000256" key="3">
    <source>
        <dbReference type="ARBA" id="ARBA00022840"/>
    </source>
</evidence>
<dbReference type="PANTHER" id="PTHR30050">
    <property type="entry name" value="CHROMOSOMAL REPLICATION INITIATOR PROTEIN DNAA"/>
    <property type="match status" value="1"/>
</dbReference>
<dbReference type="RefSeq" id="WP_380775732.1">
    <property type="nucleotide sequence ID" value="NZ_JBHUEO010000090.1"/>
</dbReference>
<dbReference type="PANTHER" id="PTHR30050:SF4">
    <property type="entry name" value="ATP-BINDING PROTEIN RV3427C IN INSERTION SEQUENCE-RELATED"/>
    <property type="match status" value="1"/>
</dbReference>
<dbReference type="CDD" id="cd00009">
    <property type="entry name" value="AAA"/>
    <property type="match status" value="1"/>
</dbReference>
<evidence type="ECO:0000313" key="5">
    <source>
        <dbReference type="EMBL" id="MFD1708466.1"/>
    </source>
</evidence>
<dbReference type="InterPro" id="IPR003593">
    <property type="entry name" value="AAA+_ATPase"/>
</dbReference>
<dbReference type="EMBL" id="JBHUEO010000090">
    <property type="protein sequence ID" value="MFD1708466.1"/>
    <property type="molecule type" value="Genomic_DNA"/>
</dbReference>
<evidence type="ECO:0000259" key="4">
    <source>
        <dbReference type="SMART" id="SM00382"/>
    </source>
</evidence>
<evidence type="ECO:0000313" key="6">
    <source>
        <dbReference type="Proteomes" id="UP001597301"/>
    </source>
</evidence>
<accession>A0ABW4KM49</accession>
<name>A0ABW4KM49_9BACI</name>
<feature type="domain" description="AAA+ ATPase" evidence="4">
    <location>
        <begin position="100"/>
        <end position="232"/>
    </location>
</feature>
<evidence type="ECO:0000256" key="2">
    <source>
        <dbReference type="ARBA" id="ARBA00022741"/>
    </source>
</evidence>
<dbReference type="Proteomes" id="UP001597301">
    <property type="component" value="Unassembled WGS sequence"/>
</dbReference>
<dbReference type="InterPro" id="IPR027417">
    <property type="entry name" value="P-loop_NTPase"/>
</dbReference>
<dbReference type="InterPro" id="IPR028350">
    <property type="entry name" value="DNAC/IstB-like"/>
</dbReference>
<keyword evidence="3" id="KW-0067">ATP-binding</keyword>
<keyword evidence="6" id="KW-1185">Reference proteome</keyword>
<gene>
    <name evidence="5" type="primary">istB</name>
    <name evidence="5" type="ORF">ACFSCZ_17425</name>
</gene>
<comment type="similarity">
    <text evidence="1">Belongs to the IS21/IS1162 putative ATP-binding protein family.</text>
</comment>
<keyword evidence="2" id="KW-0547">Nucleotide-binding</keyword>